<dbReference type="KEGG" id="tim:GMBLW1_26710"/>
<dbReference type="RefSeq" id="WP_162656508.1">
    <property type="nucleotide sequence ID" value="NZ_LR593887.1"/>
</dbReference>
<organism evidence="1">
    <name type="scientific">Tuwongella immobilis</name>
    <dbReference type="NCBI Taxonomy" id="692036"/>
    <lineage>
        <taxon>Bacteria</taxon>
        <taxon>Pseudomonadati</taxon>
        <taxon>Planctomycetota</taxon>
        <taxon>Planctomycetia</taxon>
        <taxon>Gemmatales</taxon>
        <taxon>Gemmataceae</taxon>
        <taxon>Tuwongella</taxon>
    </lineage>
</organism>
<accession>A0A6C2YJ71</accession>
<gene>
    <name evidence="1" type="ORF">GMBLW1_26710</name>
</gene>
<protein>
    <submittedName>
        <fullName evidence="1">Uncharacterized protein</fullName>
    </submittedName>
</protein>
<dbReference type="EMBL" id="LR586016">
    <property type="protein sequence ID" value="VIP01289.1"/>
    <property type="molecule type" value="Genomic_DNA"/>
</dbReference>
<evidence type="ECO:0000313" key="1">
    <source>
        <dbReference type="EMBL" id="VIP01289.1"/>
    </source>
</evidence>
<name>A0A6C2YJ71_9BACT</name>
<reference evidence="1" key="1">
    <citation type="submission" date="2019-04" db="EMBL/GenBank/DDBJ databases">
        <authorList>
            <consortium name="Science for Life Laboratories"/>
        </authorList>
    </citation>
    <scope>NUCLEOTIDE SEQUENCE</scope>
    <source>
        <strain evidence="1">MBLW1</strain>
    </source>
</reference>
<keyword evidence="2" id="KW-1185">Reference proteome</keyword>
<evidence type="ECO:0000313" key="2">
    <source>
        <dbReference type="Proteomes" id="UP000464378"/>
    </source>
</evidence>
<dbReference type="Proteomes" id="UP000464378">
    <property type="component" value="Chromosome"/>
</dbReference>
<proteinExistence type="predicted"/>
<dbReference type="InParanoid" id="A0A6C2YJ71"/>
<dbReference type="EMBL" id="LR593887">
    <property type="protein sequence ID" value="VTR98004.1"/>
    <property type="molecule type" value="Genomic_DNA"/>
</dbReference>
<sequence>MPFRYTTNDMGKTQLVLEGEPDYVVALASSPSGLEDELKQSKWIVVCMAEWSIHDLKAGHRTIKLVAPYSDRVKLGLRLYDYPQEHTTWVPDPVTVLTGDQADIVASEQNGIREVTITGRADASPLWVTFSGGHVVSIRHGQLSDTEMEGLIDQLLEEVGNGSRR</sequence>
<dbReference type="AlphaFoldDB" id="A0A6C2YJ71"/>